<sequence length="232" mass="26353">MKYLSTSTSSEKEREMTESNKLASGVHYEPRAAYQSHVTAEEERARVLRRAEHLNKSKASNARLNPFAPTTFDAPATRTLPTPRILPVRPPPRMSQIRAYEEWKSSARSRPSSRPTSSVPSLERGRDDDSDDYYDSSEGERNPKRQRHNDAEDQTVSMRQRDNAANVRRALKRGCDNDADAERSSKRQRPGEDIEEDEGWTDEEEIAVAKPRRNAVTSETLHEGMAGISINR</sequence>
<evidence type="ECO:0000313" key="3">
    <source>
        <dbReference type="Proteomes" id="UP001152300"/>
    </source>
</evidence>
<feature type="compositionally biased region" description="Low complexity" evidence="1">
    <location>
        <begin position="74"/>
        <end position="87"/>
    </location>
</feature>
<dbReference type="OrthoDB" id="10481368at2759"/>
<comment type="caution">
    <text evidence="2">The sequence shown here is derived from an EMBL/GenBank/DDBJ whole genome shotgun (WGS) entry which is preliminary data.</text>
</comment>
<feature type="compositionally biased region" description="Acidic residues" evidence="1">
    <location>
        <begin position="193"/>
        <end position="206"/>
    </location>
</feature>
<protein>
    <submittedName>
        <fullName evidence="2">Uncharacterized protein</fullName>
    </submittedName>
</protein>
<feature type="compositionally biased region" description="Low complexity" evidence="1">
    <location>
        <begin position="106"/>
        <end position="121"/>
    </location>
</feature>
<proteinExistence type="predicted"/>
<feature type="compositionally biased region" description="Basic and acidic residues" evidence="1">
    <location>
        <begin position="138"/>
        <end position="151"/>
    </location>
</feature>
<dbReference type="AlphaFoldDB" id="A0A9X0DRP9"/>
<evidence type="ECO:0000256" key="1">
    <source>
        <dbReference type="SAM" id="MobiDB-lite"/>
    </source>
</evidence>
<feature type="compositionally biased region" description="Basic and acidic residues" evidence="1">
    <location>
        <begin position="173"/>
        <end position="192"/>
    </location>
</feature>
<reference evidence="2" key="1">
    <citation type="submission" date="2022-11" db="EMBL/GenBank/DDBJ databases">
        <title>Genome Resource of Sclerotinia nivalis Strain SnTB1, a Plant Pathogen Isolated from American Ginseng.</title>
        <authorList>
            <person name="Fan S."/>
        </authorList>
    </citation>
    <scope>NUCLEOTIDE SEQUENCE</scope>
    <source>
        <strain evidence="2">SnTB1</strain>
    </source>
</reference>
<dbReference type="EMBL" id="JAPEIS010000001">
    <property type="protein sequence ID" value="KAJ8070728.1"/>
    <property type="molecule type" value="Genomic_DNA"/>
</dbReference>
<evidence type="ECO:0000313" key="2">
    <source>
        <dbReference type="EMBL" id="KAJ8070728.1"/>
    </source>
</evidence>
<feature type="compositionally biased region" description="Acidic residues" evidence="1">
    <location>
        <begin position="128"/>
        <end position="137"/>
    </location>
</feature>
<feature type="region of interest" description="Disordered" evidence="1">
    <location>
        <begin position="51"/>
        <end position="232"/>
    </location>
</feature>
<name>A0A9X0DRP9_9HELO</name>
<organism evidence="2 3">
    <name type="scientific">Sclerotinia nivalis</name>
    <dbReference type="NCBI Taxonomy" id="352851"/>
    <lineage>
        <taxon>Eukaryota</taxon>
        <taxon>Fungi</taxon>
        <taxon>Dikarya</taxon>
        <taxon>Ascomycota</taxon>
        <taxon>Pezizomycotina</taxon>
        <taxon>Leotiomycetes</taxon>
        <taxon>Helotiales</taxon>
        <taxon>Sclerotiniaceae</taxon>
        <taxon>Sclerotinia</taxon>
    </lineage>
</organism>
<dbReference type="Proteomes" id="UP001152300">
    <property type="component" value="Unassembled WGS sequence"/>
</dbReference>
<feature type="region of interest" description="Disordered" evidence="1">
    <location>
        <begin position="1"/>
        <end position="39"/>
    </location>
</feature>
<accession>A0A9X0DRP9</accession>
<gene>
    <name evidence="2" type="ORF">OCU04_001098</name>
</gene>
<keyword evidence="3" id="KW-1185">Reference proteome</keyword>